<dbReference type="Gene3D" id="2.60.40.420">
    <property type="entry name" value="Cupredoxins - blue copper proteins"/>
    <property type="match status" value="1"/>
</dbReference>
<dbReference type="SUPFAM" id="SSF49503">
    <property type="entry name" value="Cupredoxins"/>
    <property type="match status" value="1"/>
</dbReference>
<protein>
    <submittedName>
        <fullName evidence="6">Ephrin RBD domain-containing protein</fullName>
    </submittedName>
</protein>
<feature type="domain" description="Ephrin RBD" evidence="3">
    <location>
        <begin position="34"/>
        <end position="109"/>
    </location>
</feature>
<evidence type="ECO:0000313" key="6">
    <source>
        <dbReference type="WBParaSite" id="ASIM_0001435701-mRNA-1"/>
    </source>
</evidence>
<gene>
    <name evidence="4" type="ORF">ASIM_LOCUS13784</name>
</gene>
<comment type="caution">
    <text evidence="1">Lacks conserved residue(s) required for the propagation of feature annotation.</text>
</comment>
<dbReference type="Proteomes" id="UP000267096">
    <property type="component" value="Unassembled WGS sequence"/>
</dbReference>
<dbReference type="GO" id="GO:0016020">
    <property type="term" value="C:membrane"/>
    <property type="evidence" value="ECO:0007669"/>
    <property type="project" value="InterPro"/>
</dbReference>
<accession>A0A0M3K0L7</accession>
<feature type="chain" id="PRO_5043121146" evidence="2">
    <location>
        <begin position="21"/>
        <end position="109"/>
    </location>
</feature>
<evidence type="ECO:0000313" key="5">
    <source>
        <dbReference type="Proteomes" id="UP000267096"/>
    </source>
</evidence>
<feature type="signal peptide" evidence="2">
    <location>
        <begin position="1"/>
        <end position="20"/>
    </location>
</feature>
<dbReference type="Pfam" id="PF00812">
    <property type="entry name" value="Ephrin"/>
    <property type="match status" value="1"/>
</dbReference>
<dbReference type="WBParaSite" id="ASIM_0001435701-mRNA-1">
    <property type="protein sequence ID" value="ASIM_0001435701-mRNA-1"/>
    <property type="gene ID" value="ASIM_0001435701"/>
</dbReference>
<dbReference type="AlphaFoldDB" id="A0A0M3K0L7"/>
<proteinExistence type="inferred from homology"/>
<reference evidence="4 5" key="2">
    <citation type="submission" date="2018-11" db="EMBL/GenBank/DDBJ databases">
        <authorList>
            <consortium name="Pathogen Informatics"/>
        </authorList>
    </citation>
    <scope>NUCLEOTIDE SEQUENCE [LARGE SCALE GENOMIC DNA]</scope>
</reference>
<evidence type="ECO:0000313" key="4">
    <source>
        <dbReference type="EMBL" id="VDK50570.1"/>
    </source>
</evidence>
<keyword evidence="5" id="KW-1185">Reference proteome</keyword>
<evidence type="ECO:0000256" key="1">
    <source>
        <dbReference type="PROSITE-ProRule" id="PRU00884"/>
    </source>
</evidence>
<reference evidence="6" key="1">
    <citation type="submission" date="2017-02" db="UniProtKB">
        <authorList>
            <consortium name="WormBaseParasite"/>
        </authorList>
    </citation>
    <scope>IDENTIFICATION</scope>
</reference>
<evidence type="ECO:0000259" key="3">
    <source>
        <dbReference type="PROSITE" id="PS51551"/>
    </source>
</evidence>
<evidence type="ECO:0000256" key="2">
    <source>
        <dbReference type="SAM" id="SignalP"/>
    </source>
</evidence>
<dbReference type="OrthoDB" id="6250301at2759"/>
<sequence length="109" mass="12950">MQFLSLAILIIWCLSSASEGRRFRTRNFGIDSFSTVHHLYWNSSNHLFDRYSNSIRSEYNERDADYEAPTLNVRLLDALFIHCPQYTTKQFEDLSEQSLIYMVSCRSYF</sequence>
<dbReference type="PROSITE" id="PS51551">
    <property type="entry name" value="EPHRIN_RBD_2"/>
    <property type="match status" value="1"/>
</dbReference>
<name>A0A0M3K0L7_ANISI</name>
<organism evidence="6">
    <name type="scientific">Anisakis simplex</name>
    <name type="common">Herring worm</name>
    <dbReference type="NCBI Taxonomy" id="6269"/>
    <lineage>
        <taxon>Eukaryota</taxon>
        <taxon>Metazoa</taxon>
        <taxon>Ecdysozoa</taxon>
        <taxon>Nematoda</taxon>
        <taxon>Chromadorea</taxon>
        <taxon>Rhabditida</taxon>
        <taxon>Spirurina</taxon>
        <taxon>Ascaridomorpha</taxon>
        <taxon>Ascaridoidea</taxon>
        <taxon>Anisakidae</taxon>
        <taxon>Anisakis</taxon>
        <taxon>Anisakis simplex complex</taxon>
    </lineage>
</organism>
<keyword evidence="2" id="KW-0732">Signal</keyword>
<dbReference type="InterPro" id="IPR008972">
    <property type="entry name" value="Cupredoxin"/>
</dbReference>
<dbReference type="EMBL" id="UYRR01031499">
    <property type="protein sequence ID" value="VDK50570.1"/>
    <property type="molecule type" value="Genomic_DNA"/>
</dbReference>
<dbReference type="InterPro" id="IPR001799">
    <property type="entry name" value="Ephrin_RBD"/>
</dbReference>
<comment type="similarity">
    <text evidence="1">Belongs to the ephrin family.</text>
</comment>